<proteinExistence type="predicted"/>
<dbReference type="EMBL" id="JAPWTJ010000607">
    <property type="protein sequence ID" value="KAJ8976946.1"/>
    <property type="molecule type" value="Genomic_DNA"/>
</dbReference>
<comment type="caution">
    <text evidence="6">The sequence shown here is derived from an EMBL/GenBank/DDBJ whole genome shotgun (WGS) entry which is preliminary data.</text>
</comment>
<evidence type="ECO:0000256" key="2">
    <source>
        <dbReference type="ARBA" id="ARBA00022884"/>
    </source>
</evidence>
<feature type="domain" description="RRM" evidence="5">
    <location>
        <begin position="325"/>
        <end position="417"/>
    </location>
</feature>
<evidence type="ECO:0000256" key="3">
    <source>
        <dbReference type="PROSITE-ProRule" id="PRU00176"/>
    </source>
</evidence>
<evidence type="ECO:0000313" key="6">
    <source>
        <dbReference type="EMBL" id="KAJ8976946.1"/>
    </source>
</evidence>
<keyword evidence="1" id="KW-0677">Repeat</keyword>
<accession>A0ABQ9JGB6</accession>
<name>A0ABQ9JGB6_9CUCU</name>
<dbReference type="Proteomes" id="UP001162164">
    <property type="component" value="Unassembled WGS sequence"/>
</dbReference>
<keyword evidence="7" id="KW-1185">Reference proteome</keyword>
<dbReference type="PROSITE" id="PS50102">
    <property type="entry name" value="RRM"/>
    <property type="match status" value="2"/>
</dbReference>
<dbReference type="InterPro" id="IPR000504">
    <property type="entry name" value="RRM_dom"/>
</dbReference>
<dbReference type="PANTHER" id="PTHR13976">
    <property type="entry name" value="HETEROGENEOUS NUCLEAR RIBONUCLEOPROTEIN-RELATED"/>
    <property type="match status" value="1"/>
</dbReference>
<protein>
    <recommendedName>
        <fullName evidence="5">RRM domain-containing protein</fullName>
    </recommendedName>
</protein>
<reference evidence="6" key="1">
    <citation type="journal article" date="2023" name="Insect Mol. Biol.">
        <title>Genome sequencing provides insights into the evolution of gene families encoding plant cell wall-degrading enzymes in longhorned beetles.</title>
        <authorList>
            <person name="Shin N.R."/>
            <person name="Okamura Y."/>
            <person name="Kirsch R."/>
            <person name="Pauchet Y."/>
        </authorList>
    </citation>
    <scope>NUCLEOTIDE SEQUENCE</scope>
    <source>
        <strain evidence="6">MMC_N1</strain>
    </source>
</reference>
<dbReference type="CDD" id="cd12506">
    <property type="entry name" value="RRM3_hnRNPH_CRSF1_like"/>
    <property type="match status" value="1"/>
</dbReference>
<feature type="domain" description="RRM" evidence="5">
    <location>
        <begin position="11"/>
        <end position="93"/>
    </location>
</feature>
<dbReference type="SUPFAM" id="SSF54928">
    <property type="entry name" value="RNA-binding domain, RBD"/>
    <property type="match status" value="3"/>
</dbReference>
<dbReference type="InterPro" id="IPR035979">
    <property type="entry name" value="RBD_domain_sf"/>
</dbReference>
<sequence length="417" mass="46250">MSGGGDNEEGHVVKLRGLPWSATSDDILKFFSDCKVVGDKFGIHMTTSREGRPSGEAFVELEDIEDLEIALTKDRDHIGNRYIEVFKVNRAEMDWVIKRSGPTYGSNDDGCVRLRGLPFGCSKEEIAQFFTGMIGLNSKVRPDKTHLLLITILCSLMGMLLIAIWVVFGLGLEIVPNGITLLTDYSGRSSGEAYVQFVNREVAEKALQKHREKIGHRYIEIFRSSLSEVNSVIGNQVRRMGPPSGMFNSRPGPYDRDRDRYGGGRFCPPPRGSRSFKGANFSGPDYNNYDRPSPWLGGSRNGGDIGGRGPFVDPWSEDRPPHGMHCVHMRGLPFKATQADITDFFKPVVPINVRLLQDHTGRASGEADVEFASHDDAVRAMSKDKGHMQHRYIELFLNSSGGPSNGAMGPGRRRLSM</sequence>
<dbReference type="SMART" id="SM00360">
    <property type="entry name" value="RRM"/>
    <property type="match status" value="3"/>
</dbReference>
<dbReference type="InterPro" id="IPR050666">
    <property type="entry name" value="ESRP"/>
</dbReference>
<keyword evidence="4" id="KW-1133">Transmembrane helix</keyword>
<dbReference type="Gene3D" id="3.30.70.330">
    <property type="match status" value="3"/>
</dbReference>
<keyword evidence="2 3" id="KW-0694">RNA-binding</keyword>
<evidence type="ECO:0000259" key="5">
    <source>
        <dbReference type="PROSITE" id="PS50102"/>
    </source>
</evidence>
<keyword evidence="4" id="KW-0812">Transmembrane</keyword>
<dbReference type="CDD" id="cd12503">
    <property type="entry name" value="RRM1_hnRNPH_GRSF1_like"/>
    <property type="match status" value="1"/>
</dbReference>
<keyword evidence="4" id="KW-0472">Membrane</keyword>
<feature type="transmembrane region" description="Helical" evidence="4">
    <location>
        <begin position="147"/>
        <end position="172"/>
    </location>
</feature>
<evidence type="ECO:0000256" key="1">
    <source>
        <dbReference type="ARBA" id="ARBA00022737"/>
    </source>
</evidence>
<gene>
    <name evidence="6" type="ORF">NQ317_010142</name>
</gene>
<dbReference type="InterPro" id="IPR012677">
    <property type="entry name" value="Nucleotide-bd_a/b_plait_sf"/>
</dbReference>
<evidence type="ECO:0000313" key="7">
    <source>
        <dbReference type="Proteomes" id="UP001162164"/>
    </source>
</evidence>
<organism evidence="6 7">
    <name type="scientific">Molorchus minor</name>
    <dbReference type="NCBI Taxonomy" id="1323400"/>
    <lineage>
        <taxon>Eukaryota</taxon>
        <taxon>Metazoa</taxon>
        <taxon>Ecdysozoa</taxon>
        <taxon>Arthropoda</taxon>
        <taxon>Hexapoda</taxon>
        <taxon>Insecta</taxon>
        <taxon>Pterygota</taxon>
        <taxon>Neoptera</taxon>
        <taxon>Endopterygota</taxon>
        <taxon>Coleoptera</taxon>
        <taxon>Polyphaga</taxon>
        <taxon>Cucujiformia</taxon>
        <taxon>Chrysomeloidea</taxon>
        <taxon>Cerambycidae</taxon>
        <taxon>Lamiinae</taxon>
        <taxon>Monochamini</taxon>
        <taxon>Molorchus</taxon>
    </lineage>
</organism>
<evidence type="ECO:0000256" key="4">
    <source>
        <dbReference type="SAM" id="Phobius"/>
    </source>
</evidence>
<dbReference type="Pfam" id="PF00076">
    <property type="entry name" value="RRM_1"/>
    <property type="match status" value="3"/>
</dbReference>